<evidence type="ECO:0000256" key="4">
    <source>
        <dbReference type="ARBA" id="ARBA00022555"/>
    </source>
</evidence>
<protein>
    <recommendedName>
        <fullName evidence="3">tRNA-5-taurinomethyluridine 2-sulfurtransferase</fullName>
        <ecNumber evidence="3">2.8.1.14</ecNumber>
    </recommendedName>
</protein>
<feature type="domain" description="tRNA-specific 2-thiouridylase MnmA-like central" evidence="14">
    <location>
        <begin position="509"/>
        <end position="577"/>
    </location>
</feature>
<evidence type="ECO:0000256" key="6">
    <source>
        <dbReference type="ARBA" id="ARBA00022694"/>
    </source>
</evidence>
<evidence type="ECO:0000256" key="7">
    <source>
        <dbReference type="ARBA" id="ARBA00022741"/>
    </source>
</evidence>
<keyword evidence="16" id="KW-1185">Reference proteome</keyword>
<feature type="domain" description="tRNA-specific 2-thiouridylase MnmA-like C-terminal" evidence="13">
    <location>
        <begin position="617"/>
        <end position="681"/>
    </location>
</feature>
<comment type="function">
    <text evidence="1">Catalyzes the 2-thiolation of uridine at the wobble position (U34) of mitochondrial tRNA(Lys), tRNA(Glu) and tRNA(Gln). Required for the formation of 5-taurinomethyl-2-thiouridine (tm5s2U) of mitochondrial tRNA(Lys), tRNA(Glu), and tRNA(Gln) at the wobble position. ATP is required to activate the C2 atom of the wobble base.</text>
</comment>
<dbReference type="Gene3D" id="3.90.1010.10">
    <property type="match status" value="1"/>
</dbReference>
<dbReference type="RefSeq" id="XP_067803441.1">
    <property type="nucleotide sequence ID" value="XM_067946877.1"/>
</dbReference>
<comment type="catalytic activity">
    <reaction evidence="11">
        <text>5-taurinomethyluridine(34) in tRNA + S-sulfanyl-L-cysteinyl-[protein] + AH2 + ATP = 5-taurinomethyl-2-thiouridine(34) in tRNA + L-cysteinyl-[protein] + A + AMP + diphosphate + H(+)</text>
        <dbReference type="Rhea" id="RHEA:47040"/>
        <dbReference type="Rhea" id="RHEA-COMP:10131"/>
        <dbReference type="Rhea" id="RHEA-COMP:11726"/>
        <dbReference type="Rhea" id="RHEA-COMP:11732"/>
        <dbReference type="Rhea" id="RHEA-COMP:11733"/>
        <dbReference type="ChEBI" id="CHEBI:13193"/>
        <dbReference type="ChEBI" id="CHEBI:15378"/>
        <dbReference type="ChEBI" id="CHEBI:17499"/>
        <dbReference type="ChEBI" id="CHEBI:29950"/>
        <dbReference type="ChEBI" id="CHEBI:30616"/>
        <dbReference type="ChEBI" id="CHEBI:33019"/>
        <dbReference type="ChEBI" id="CHEBI:61963"/>
        <dbReference type="ChEBI" id="CHEBI:87171"/>
        <dbReference type="ChEBI" id="CHEBI:87172"/>
        <dbReference type="ChEBI" id="CHEBI:456215"/>
        <dbReference type="EC" id="2.8.1.14"/>
    </reaction>
</comment>
<dbReference type="HAMAP" id="MF_00144">
    <property type="entry name" value="tRNA_thiouridyl_MnmA"/>
    <property type="match status" value="1"/>
</dbReference>
<dbReference type="Pfam" id="PF03054">
    <property type="entry name" value="tRNA_Me_trans"/>
    <property type="match status" value="1"/>
</dbReference>
<keyword evidence="6" id="KW-0819">tRNA processing</keyword>
<dbReference type="Gene3D" id="2.40.30.10">
    <property type="entry name" value="Translation factors"/>
    <property type="match status" value="1"/>
</dbReference>
<evidence type="ECO:0000256" key="9">
    <source>
        <dbReference type="ARBA" id="ARBA00022884"/>
    </source>
</evidence>
<dbReference type="InterPro" id="IPR014729">
    <property type="entry name" value="Rossmann-like_a/b/a_fold"/>
</dbReference>
<dbReference type="KEGG" id="bdw:94336145"/>
<dbReference type="Gene3D" id="3.40.50.620">
    <property type="entry name" value="HUPs"/>
    <property type="match status" value="1"/>
</dbReference>
<dbReference type="Proteomes" id="UP001214638">
    <property type="component" value="Unassembled WGS sequence"/>
</dbReference>
<evidence type="ECO:0000256" key="8">
    <source>
        <dbReference type="ARBA" id="ARBA00022840"/>
    </source>
</evidence>
<evidence type="ECO:0000256" key="3">
    <source>
        <dbReference type="ARBA" id="ARBA00011953"/>
    </source>
</evidence>
<sequence>MVFCTWILLIILYWRHLNILFIDASILYKPNKCRNVTLNTKNISNAIVKTNTCQKPRVLGKIAFCKSYIKIFCIPKCIDGRYNTRIYAHNESVHANNIAISSGIQDICKIQLKGASMDDGKAIQCFVDIGKTLYNNTNNIGILKQPPNILEHQKSFTLDNSDYFLFKPPKQLQYNLLRNCISSVYIGVHVDTNLRVHVDGTSDSLVAKGVLALILNAVNSHTFEHVMNVRREDIPYYQNISNVGFMKRNGVDIILDHVKEQCQIQANKISNISTQNQLPITVIHQTKFVLIAMRVNISNRVAVLVSGGVDSSVALWLLKNRGFNVQAFYLKVWGIAEDGTKGDCPWAIDIDHAMQVCNYLNVPLHILPFQEIYKNKIIEPFIASSKAGETPNPDIECNNFIKFGAFLKYALNWGFEYVATGHYARICNKNYAMESPKTLSILTLARDTKKDQTYFLSRLYQDQLKRILLPIGDFKKKQVRKIAKAANLITFDRPDSTGLCFLGNIDVGSFLQSKIGETEGPIADYETGTIIGRHKGLYHYAIGQREDISSQVFEDCNPSITRNVVAKDAASNTLYVTSMYHTLKYIGKGGLRRGFNVSNIKWNIPHFKQVIQSKKIASKKDISEYQLKIKTKHTPRFLEANVTFNKAFDNAWISIKEPDSGISTGQYAVFYSDNLCIGAGKMETPKI</sequence>
<dbReference type="GO" id="GO:0008033">
    <property type="term" value="P:tRNA processing"/>
    <property type="evidence" value="ECO:0007669"/>
    <property type="project" value="UniProtKB-KW"/>
</dbReference>
<dbReference type="GO" id="GO:0000049">
    <property type="term" value="F:tRNA binding"/>
    <property type="evidence" value="ECO:0007669"/>
    <property type="project" value="UniProtKB-KW"/>
</dbReference>
<evidence type="ECO:0000313" key="16">
    <source>
        <dbReference type="Proteomes" id="UP001214638"/>
    </source>
</evidence>
<organism evidence="15 16">
    <name type="scientific">Babesia duncani</name>
    <dbReference type="NCBI Taxonomy" id="323732"/>
    <lineage>
        <taxon>Eukaryota</taxon>
        <taxon>Sar</taxon>
        <taxon>Alveolata</taxon>
        <taxon>Apicomplexa</taxon>
        <taxon>Aconoidasida</taxon>
        <taxon>Piroplasmida</taxon>
        <taxon>Babesiidae</taxon>
        <taxon>Babesia</taxon>
    </lineage>
</organism>
<evidence type="ECO:0000256" key="2">
    <source>
        <dbReference type="ARBA" id="ARBA00006191"/>
    </source>
</evidence>
<dbReference type="PANTHER" id="PTHR43052">
    <property type="match status" value="1"/>
</dbReference>
<evidence type="ECO:0000259" key="13">
    <source>
        <dbReference type="Pfam" id="PF20258"/>
    </source>
</evidence>
<dbReference type="InterPro" id="IPR046884">
    <property type="entry name" value="MnmA-like_central"/>
</dbReference>
<dbReference type="GeneID" id="94336145"/>
<dbReference type="NCBIfam" id="TIGR00420">
    <property type="entry name" value="trmU"/>
    <property type="match status" value="1"/>
</dbReference>
<dbReference type="EMBL" id="JALLKP010000002">
    <property type="protein sequence ID" value="KAK2196599.1"/>
    <property type="molecule type" value="Genomic_DNA"/>
</dbReference>
<keyword evidence="7" id="KW-0547">Nucleotide-binding</keyword>
<dbReference type="Pfam" id="PF02657">
    <property type="entry name" value="SufE"/>
    <property type="match status" value="1"/>
</dbReference>
<proteinExistence type="inferred from homology"/>
<dbReference type="CDD" id="cd01998">
    <property type="entry name" value="MnmA_TRMU-like"/>
    <property type="match status" value="1"/>
</dbReference>
<dbReference type="EC" id="2.8.1.14" evidence="3"/>
<evidence type="ECO:0000313" key="15">
    <source>
        <dbReference type="EMBL" id="KAK2196599.1"/>
    </source>
</evidence>
<dbReference type="GO" id="GO:0061708">
    <property type="term" value="F:tRNA-5-taurinomethyluridine 2-sulfurtransferase"/>
    <property type="evidence" value="ECO:0007669"/>
    <property type="project" value="UniProtKB-EC"/>
</dbReference>
<keyword evidence="10" id="KW-1015">Disulfide bond</keyword>
<keyword evidence="8" id="KW-0067">ATP-binding</keyword>
<evidence type="ECO:0000259" key="12">
    <source>
        <dbReference type="Pfam" id="PF02657"/>
    </source>
</evidence>
<evidence type="ECO:0000256" key="10">
    <source>
        <dbReference type="ARBA" id="ARBA00023157"/>
    </source>
</evidence>
<gene>
    <name evidence="15" type="ORF">BdWA1_001847</name>
</gene>
<accession>A0AAD9UP70</accession>
<dbReference type="Pfam" id="PF20258">
    <property type="entry name" value="tRNA_Me_trans_C"/>
    <property type="match status" value="1"/>
</dbReference>
<reference evidence="15" key="1">
    <citation type="journal article" date="2023" name="Nat. Microbiol.">
        <title>Babesia duncani multi-omics identifies virulence factors and drug targets.</title>
        <authorList>
            <person name="Singh P."/>
            <person name="Lonardi S."/>
            <person name="Liang Q."/>
            <person name="Vydyam P."/>
            <person name="Khabirova E."/>
            <person name="Fang T."/>
            <person name="Gihaz S."/>
            <person name="Thekkiniath J."/>
            <person name="Munshi M."/>
            <person name="Abel S."/>
            <person name="Ciampossin L."/>
            <person name="Batugedara G."/>
            <person name="Gupta M."/>
            <person name="Lu X.M."/>
            <person name="Lenz T."/>
            <person name="Chakravarty S."/>
            <person name="Cornillot E."/>
            <person name="Hu Y."/>
            <person name="Ma W."/>
            <person name="Gonzalez L.M."/>
            <person name="Sanchez S."/>
            <person name="Estrada K."/>
            <person name="Sanchez-Flores A."/>
            <person name="Montero E."/>
            <person name="Harb O.S."/>
            <person name="Le Roch K.G."/>
            <person name="Mamoun C.B."/>
        </authorList>
    </citation>
    <scope>NUCLEOTIDE SEQUENCE</scope>
    <source>
        <strain evidence="15">WA1</strain>
    </source>
</reference>
<name>A0AAD9UP70_9APIC</name>
<dbReference type="Gene3D" id="2.30.30.280">
    <property type="entry name" value="Adenine nucleotide alpha hydrolases-like domains"/>
    <property type="match status" value="1"/>
</dbReference>
<dbReference type="AlphaFoldDB" id="A0AAD9UP70"/>
<keyword evidence="4" id="KW-0820">tRNA-binding</keyword>
<dbReference type="SUPFAM" id="SSF52402">
    <property type="entry name" value="Adenine nucleotide alpha hydrolases-like"/>
    <property type="match status" value="1"/>
</dbReference>
<keyword evidence="5" id="KW-0808">Transferase</keyword>
<dbReference type="Pfam" id="PF20259">
    <property type="entry name" value="tRNA_Me_trans_M"/>
    <property type="match status" value="1"/>
</dbReference>
<dbReference type="SUPFAM" id="SSF82649">
    <property type="entry name" value="SufE/NifU"/>
    <property type="match status" value="1"/>
</dbReference>
<evidence type="ECO:0000259" key="14">
    <source>
        <dbReference type="Pfam" id="PF20259"/>
    </source>
</evidence>
<feature type="domain" description="Fe-S metabolism associated" evidence="12">
    <location>
        <begin position="172"/>
        <end position="260"/>
    </location>
</feature>
<evidence type="ECO:0000256" key="5">
    <source>
        <dbReference type="ARBA" id="ARBA00022679"/>
    </source>
</evidence>
<dbReference type="InterPro" id="IPR003808">
    <property type="entry name" value="Fe-S_metab-assoc_dom"/>
</dbReference>
<evidence type="ECO:0000256" key="11">
    <source>
        <dbReference type="ARBA" id="ARBA00049564"/>
    </source>
</evidence>
<dbReference type="PANTHER" id="PTHR43052:SF1">
    <property type="entry name" value="TRNA-5-TAURINOMETHYLURIDINE 2-SULFURTRANSFERASE"/>
    <property type="match status" value="1"/>
</dbReference>
<dbReference type="GO" id="GO:0005524">
    <property type="term" value="F:ATP binding"/>
    <property type="evidence" value="ECO:0007669"/>
    <property type="project" value="UniProtKB-KW"/>
</dbReference>
<dbReference type="NCBIfam" id="NF001138">
    <property type="entry name" value="PRK00143.1"/>
    <property type="match status" value="1"/>
</dbReference>
<dbReference type="InterPro" id="IPR023382">
    <property type="entry name" value="MnmA-like_central_sf"/>
</dbReference>
<keyword evidence="9" id="KW-0694">RNA-binding</keyword>
<dbReference type="InterPro" id="IPR046885">
    <property type="entry name" value="MnmA-like_C"/>
</dbReference>
<comment type="caution">
    <text evidence="15">The sequence shown here is derived from an EMBL/GenBank/DDBJ whole genome shotgun (WGS) entry which is preliminary data.</text>
</comment>
<comment type="similarity">
    <text evidence="2">Belongs to the MnmA/TRMU family.</text>
</comment>
<dbReference type="InterPro" id="IPR051305">
    <property type="entry name" value="tRNA_2-thiouridylase_MnmA"/>
</dbReference>
<evidence type="ECO:0000256" key="1">
    <source>
        <dbReference type="ARBA" id="ARBA00003986"/>
    </source>
</evidence>
<dbReference type="InterPro" id="IPR004506">
    <property type="entry name" value="MnmA-like"/>
</dbReference>